<accession>A0AC60P0U8</accession>
<dbReference type="Proteomes" id="UP000805193">
    <property type="component" value="Unassembled WGS sequence"/>
</dbReference>
<evidence type="ECO:0000313" key="2">
    <source>
        <dbReference type="Proteomes" id="UP000805193"/>
    </source>
</evidence>
<protein>
    <submittedName>
        <fullName evidence="1">Uncharacterized protein</fullName>
    </submittedName>
</protein>
<organism evidence="1 2">
    <name type="scientific">Ixodes persulcatus</name>
    <name type="common">Taiga tick</name>
    <dbReference type="NCBI Taxonomy" id="34615"/>
    <lineage>
        <taxon>Eukaryota</taxon>
        <taxon>Metazoa</taxon>
        <taxon>Ecdysozoa</taxon>
        <taxon>Arthropoda</taxon>
        <taxon>Chelicerata</taxon>
        <taxon>Arachnida</taxon>
        <taxon>Acari</taxon>
        <taxon>Parasitiformes</taxon>
        <taxon>Ixodida</taxon>
        <taxon>Ixodoidea</taxon>
        <taxon>Ixodidae</taxon>
        <taxon>Ixodinae</taxon>
        <taxon>Ixodes</taxon>
    </lineage>
</organism>
<proteinExistence type="predicted"/>
<comment type="caution">
    <text evidence="1">The sequence shown here is derived from an EMBL/GenBank/DDBJ whole genome shotgun (WGS) entry which is preliminary data.</text>
</comment>
<gene>
    <name evidence="1" type="ORF">HPB47_009895</name>
</gene>
<name>A0AC60P0U8_IXOPE</name>
<dbReference type="EMBL" id="JABSTQ010011305">
    <property type="protein sequence ID" value="KAG0412962.1"/>
    <property type="molecule type" value="Genomic_DNA"/>
</dbReference>
<keyword evidence="2" id="KW-1185">Reference proteome</keyword>
<reference evidence="1 2" key="1">
    <citation type="journal article" date="2020" name="Cell">
        <title>Large-Scale Comparative Analyses of Tick Genomes Elucidate Their Genetic Diversity and Vector Capacities.</title>
        <authorList>
            <consortium name="Tick Genome and Microbiome Consortium (TIGMIC)"/>
            <person name="Jia N."/>
            <person name="Wang J."/>
            <person name="Shi W."/>
            <person name="Du L."/>
            <person name="Sun Y."/>
            <person name="Zhan W."/>
            <person name="Jiang J.F."/>
            <person name="Wang Q."/>
            <person name="Zhang B."/>
            <person name="Ji P."/>
            <person name="Bell-Sakyi L."/>
            <person name="Cui X.M."/>
            <person name="Yuan T.T."/>
            <person name="Jiang B.G."/>
            <person name="Yang W.F."/>
            <person name="Lam T.T."/>
            <person name="Chang Q.C."/>
            <person name="Ding S.J."/>
            <person name="Wang X.J."/>
            <person name="Zhu J.G."/>
            <person name="Ruan X.D."/>
            <person name="Zhao L."/>
            <person name="Wei J.T."/>
            <person name="Ye R.Z."/>
            <person name="Que T.C."/>
            <person name="Du C.H."/>
            <person name="Zhou Y.H."/>
            <person name="Cheng J.X."/>
            <person name="Dai P.F."/>
            <person name="Guo W.B."/>
            <person name="Han X.H."/>
            <person name="Huang E.J."/>
            <person name="Li L.F."/>
            <person name="Wei W."/>
            <person name="Gao Y.C."/>
            <person name="Liu J.Z."/>
            <person name="Shao H.Z."/>
            <person name="Wang X."/>
            <person name="Wang C.C."/>
            <person name="Yang T.C."/>
            <person name="Huo Q.B."/>
            <person name="Li W."/>
            <person name="Chen H.Y."/>
            <person name="Chen S.E."/>
            <person name="Zhou L.G."/>
            <person name="Ni X.B."/>
            <person name="Tian J.H."/>
            <person name="Sheng Y."/>
            <person name="Liu T."/>
            <person name="Pan Y.S."/>
            <person name="Xia L.Y."/>
            <person name="Li J."/>
            <person name="Zhao F."/>
            <person name="Cao W.C."/>
        </authorList>
    </citation>
    <scope>NUCLEOTIDE SEQUENCE [LARGE SCALE GENOMIC DNA]</scope>
    <source>
        <strain evidence="1">Iper-2018</strain>
    </source>
</reference>
<sequence length="158" mass="17105">MDLLANMCCHLDTRIGSRLAFYDTEPGSEDPTARIPSSPKSREAVGAIRGERPSRGSHPSTADASINFPGPDVRRFPDRDAPVEIRGPGAQPGSPQAAARPPDVITARGLVCLSPVDGRSARRRRRSHPARARNPRPWASPGFRSFFGEWPADADNSI</sequence>
<evidence type="ECO:0000313" key="1">
    <source>
        <dbReference type="EMBL" id="KAG0412962.1"/>
    </source>
</evidence>